<keyword evidence="9" id="KW-1185">Reference proteome</keyword>
<proteinExistence type="inferred from homology"/>
<sequence>MQTTALFKLLSSLTDAAKAQQLLDSVQLHPIFARPHNDDEPLNRAVIAQAMNMMLFDDLLERVPEGKQYVAEKLASGEKVVFDHGALRTVAWENQALPMGYKAFARILEPLGFTVAGQYPLPKLKMCGFVYTHADLPRDIAQYFVSELYPEQFTKSFQDAVDRVVSVSSDPLTPRSAELLQKLAANGVLPLADAAELLPNLLQCFDRQHGVPHLHDYLALREESAEMAWISTEGNAFNHATDRVGDIRQLDAQQRELGRPMKDEIEVARNANIMQTAYRATKVKRQFKTDQGVETHEVPGSFFEFIQRNDINESAEKGMDLRFDSSNAQGIFTMTRATEKTAETAEC</sequence>
<dbReference type="HOGENOM" id="CLU_818046_0_0_6"/>
<evidence type="ECO:0000256" key="1">
    <source>
        <dbReference type="ARBA" id="ARBA00001954"/>
    </source>
</evidence>
<evidence type="ECO:0000256" key="5">
    <source>
        <dbReference type="ARBA" id="ARBA00035013"/>
    </source>
</evidence>
<gene>
    <name evidence="8" type="ordered locus">HCH_01489</name>
</gene>
<evidence type="ECO:0000256" key="4">
    <source>
        <dbReference type="ARBA" id="ARBA00023004"/>
    </source>
</evidence>
<dbReference type="CDD" id="cd16349">
    <property type="entry name" value="VOC_like"/>
    <property type="match status" value="1"/>
</dbReference>
<evidence type="ECO:0000256" key="2">
    <source>
        <dbReference type="ARBA" id="ARBA00022964"/>
    </source>
</evidence>
<organism evidence="8 9">
    <name type="scientific">Hahella chejuensis (strain KCTC 2396)</name>
    <dbReference type="NCBI Taxonomy" id="349521"/>
    <lineage>
        <taxon>Bacteria</taxon>
        <taxon>Pseudomonadati</taxon>
        <taxon>Pseudomonadota</taxon>
        <taxon>Gammaproteobacteria</taxon>
        <taxon>Oceanospirillales</taxon>
        <taxon>Hahellaceae</taxon>
        <taxon>Hahella</taxon>
    </lineage>
</organism>
<dbReference type="SMART" id="SM01150">
    <property type="entry name" value="DUF1338"/>
    <property type="match status" value="1"/>
</dbReference>
<reference evidence="8 9" key="1">
    <citation type="journal article" date="2005" name="Nucleic Acids Res.">
        <title>Genomic blueprint of Hahella chejuensis, a marine microbe producing an algicidal agent.</title>
        <authorList>
            <person name="Jeong H."/>
            <person name="Yim J.H."/>
            <person name="Lee C."/>
            <person name="Choi S.-H."/>
            <person name="Park Y.K."/>
            <person name="Yoon S.H."/>
            <person name="Hur C.-G."/>
            <person name="Kang H.-Y."/>
            <person name="Kim D."/>
            <person name="Lee H.H."/>
            <person name="Park K.H."/>
            <person name="Park S.-H."/>
            <person name="Park H.-S."/>
            <person name="Lee H.K."/>
            <person name="Oh T.K."/>
            <person name="Kim J.F."/>
        </authorList>
    </citation>
    <scope>NUCLEOTIDE SEQUENCE [LARGE SCALE GENOMIC DNA]</scope>
    <source>
        <strain evidence="8 9">KCTC 2396</strain>
    </source>
</reference>
<dbReference type="Gene3D" id="3.10.180.50">
    <property type="match status" value="1"/>
</dbReference>
<comment type="similarity">
    <text evidence="5">Belongs to the 2-oxoadipate dioxygenase/decarboxylase family.</text>
</comment>
<dbReference type="STRING" id="349521.HCH_01489"/>
<evidence type="ECO:0000256" key="3">
    <source>
        <dbReference type="ARBA" id="ARBA00023002"/>
    </source>
</evidence>
<dbReference type="AlphaFoldDB" id="Q2SLX7"/>
<dbReference type="KEGG" id="hch:HCH_01489"/>
<dbReference type="GO" id="GO:0051213">
    <property type="term" value="F:dioxygenase activity"/>
    <property type="evidence" value="ECO:0007669"/>
    <property type="project" value="UniProtKB-KW"/>
</dbReference>
<dbReference type="eggNOG" id="COG5383">
    <property type="taxonomic scope" value="Bacteria"/>
</dbReference>
<dbReference type="EC" id="1.13.11.93" evidence="6"/>
<dbReference type="PANTHER" id="PTHR31136">
    <property type="entry name" value="DUF1338 DOMAIN-CONTAINING PROTEIN"/>
    <property type="match status" value="1"/>
</dbReference>
<evidence type="ECO:0000313" key="8">
    <source>
        <dbReference type="EMBL" id="ABC28347.1"/>
    </source>
</evidence>
<dbReference type="InterPro" id="IPR009770">
    <property type="entry name" value="HGLS"/>
</dbReference>
<dbReference type="Pfam" id="PF07063">
    <property type="entry name" value="HGLS"/>
    <property type="match status" value="1"/>
</dbReference>
<accession>Q2SLX7</accession>
<keyword evidence="3" id="KW-0560">Oxidoreductase</keyword>
<comment type="cofactor">
    <cofactor evidence="1">
        <name>Fe(2+)</name>
        <dbReference type="ChEBI" id="CHEBI:29033"/>
    </cofactor>
</comment>
<dbReference type="RefSeq" id="WP_011395420.1">
    <property type="nucleotide sequence ID" value="NC_007645.1"/>
</dbReference>
<dbReference type="OrthoDB" id="506370at2"/>
<keyword evidence="4" id="KW-0408">Iron</keyword>
<evidence type="ECO:0000313" key="9">
    <source>
        <dbReference type="Proteomes" id="UP000000238"/>
    </source>
</evidence>
<evidence type="ECO:0000256" key="6">
    <source>
        <dbReference type="ARBA" id="ARBA00035023"/>
    </source>
</evidence>
<name>Q2SLX7_HAHCH</name>
<dbReference type="PANTHER" id="PTHR31136:SF5">
    <property type="entry name" value="2-OXOADIPATE DIOXYGENASE_DECARBOXYLASE, CHLOROPLASTIC"/>
    <property type="match status" value="1"/>
</dbReference>
<dbReference type="Proteomes" id="UP000000238">
    <property type="component" value="Chromosome"/>
</dbReference>
<dbReference type="EMBL" id="CP000155">
    <property type="protein sequence ID" value="ABC28347.1"/>
    <property type="molecule type" value="Genomic_DNA"/>
</dbReference>
<protein>
    <recommendedName>
        <fullName evidence="6">2-oxoadipate dioxygenase/decarboxylase</fullName>
        <ecNumber evidence="6">1.13.11.93</ecNumber>
    </recommendedName>
    <alternativeName>
        <fullName evidence="7">2-hydroxyglutarate synthase</fullName>
    </alternativeName>
</protein>
<keyword evidence="2" id="KW-0223">Dioxygenase</keyword>
<evidence type="ECO:0000256" key="7">
    <source>
        <dbReference type="ARBA" id="ARBA00035045"/>
    </source>
</evidence>